<feature type="region of interest" description="Disordered" evidence="1">
    <location>
        <begin position="40"/>
        <end position="89"/>
    </location>
</feature>
<evidence type="ECO:0000256" key="2">
    <source>
        <dbReference type="SAM" id="Phobius"/>
    </source>
</evidence>
<name>A0AAD5S237_9FUNG</name>
<dbReference type="AlphaFoldDB" id="A0AAD5S237"/>
<keyword evidence="2" id="KW-0472">Membrane</keyword>
<protein>
    <recommendedName>
        <fullName evidence="3">PPM-type phosphatase domain-containing protein</fullName>
    </recommendedName>
</protein>
<dbReference type="Pfam" id="PF00481">
    <property type="entry name" value="PP2C"/>
    <property type="match status" value="1"/>
</dbReference>
<dbReference type="InterPro" id="IPR015655">
    <property type="entry name" value="PP2C"/>
</dbReference>
<dbReference type="PANTHER" id="PTHR13832:SF668">
    <property type="entry name" value="PROTEIN PHOSPHATASE 2C 39-RELATED"/>
    <property type="match status" value="1"/>
</dbReference>
<proteinExistence type="predicted"/>
<evidence type="ECO:0000256" key="1">
    <source>
        <dbReference type="SAM" id="MobiDB-lite"/>
    </source>
</evidence>
<evidence type="ECO:0000313" key="4">
    <source>
        <dbReference type="EMBL" id="KAJ3029632.1"/>
    </source>
</evidence>
<keyword evidence="2" id="KW-0812">Transmembrane</keyword>
<feature type="compositionally biased region" description="Polar residues" evidence="1">
    <location>
        <begin position="42"/>
        <end position="51"/>
    </location>
</feature>
<dbReference type="Proteomes" id="UP001212841">
    <property type="component" value="Unassembled WGS sequence"/>
</dbReference>
<dbReference type="PANTHER" id="PTHR13832">
    <property type="entry name" value="PROTEIN PHOSPHATASE 2C"/>
    <property type="match status" value="1"/>
</dbReference>
<accession>A0AAD5S237</accession>
<evidence type="ECO:0000313" key="5">
    <source>
        <dbReference type="Proteomes" id="UP001212841"/>
    </source>
</evidence>
<dbReference type="InterPro" id="IPR001932">
    <property type="entry name" value="PPM-type_phosphatase-like_dom"/>
</dbReference>
<dbReference type="Gene3D" id="3.60.40.10">
    <property type="entry name" value="PPM-type phosphatase domain"/>
    <property type="match status" value="1"/>
</dbReference>
<dbReference type="InterPro" id="IPR036457">
    <property type="entry name" value="PPM-type-like_dom_sf"/>
</dbReference>
<evidence type="ECO:0000259" key="3">
    <source>
        <dbReference type="PROSITE" id="PS51746"/>
    </source>
</evidence>
<feature type="non-terminal residue" evidence="4">
    <location>
        <position position="1"/>
    </location>
</feature>
<keyword evidence="5" id="KW-1185">Reference proteome</keyword>
<dbReference type="SUPFAM" id="SSF81606">
    <property type="entry name" value="PP2C-like"/>
    <property type="match status" value="1"/>
</dbReference>
<dbReference type="EMBL" id="JADGJD010002694">
    <property type="protein sequence ID" value="KAJ3029632.1"/>
    <property type="molecule type" value="Genomic_DNA"/>
</dbReference>
<feature type="domain" description="PPM-type phosphatase" evidence="3">
    <location>
        <begin position="261"/>
        <end position="553"/>
    </location>
</feature>
<gene>
    <name evidence="4" type="ORF">HK097_005742</name>
</gene>
<dbReference type="PROSITE" id="PS51746">
    <property type="entry name" value="PPM_2"/>
    <property type="match status" value="1"/>
</dbReference>
<dbReference type="SMART" id="SM00332">
    <property type="entry name" value="PP2Cc"/>
    <property type="match status" value="1"/>
</dbReference>
<keyword evidence="2" id="KW-1133">Transmembrane helix</keyword>
<feature type="transmembrane region" description="Helical" evidence="2">
    <location>
        <begin position="12"/>
        <end position="30"/>
    </location>
</feature>
<organism evidence="4 5">
    <name type="scientific">Rhizophlyctis rosea</name>
    <dbReference type="NCBI Taxonomy" id="64517"/>
    <lineage>
        <taxon>Eukaryota</taxon>
        <taxon>Fungi</taxon>
        <taxon>Fungi incertae sedis</taxon>
        <taxon>Chytridiomycota</taxon>
        <taxon>Chytridiomycota incertae sedis</taxon>
        <taxon>Chytridiomycetes</taxon>
        <taxon>Rhizophlyctidales</taxon>
        <taxon>Rhizophlyctidaceae</taxon>
        <taxon>Rhizophlyctis</taxon>
    </lineage>
</organism>
<dbReference type="GO" id="GO:0004722">
    <property type="term" value="F:protein serine/threonine phosphatase activity"/>
    <property type="evidence" value="ECO:0007669"/>
    <property type="project" value="InterPro"/>
</dbReference>
<comment type="caution">
    <text evidence="4">The sequence shown here is derived from an EMBL/GenBank/DDBJ whole genome shotgun (WGS) entry which is preliminary data.</text>
</comment>
<reference evidence="4" key="1">
    <citation type="submission" date="2020-05" db="EMBL/GenBank/DDBJ databases">
        <title>Phylogenomic resolution of chytrid fungi.</title>
        <authorList>
            <person name="Stajich J.E."/>
            <person name="Amses K."/>
            <person name="Simmons R."/>
            <person name="Seto K."/>
            <person name="Myers J."/>
            <person name="Bonds A."/>
            <person name="Quandt C.A."/>
            <person name="Barry K."/>
            <person name="Liu P."/>
            <person name="Grigoriev I."/>
            <person name="Longcore J.E."/>
            <person name="James T.Y."/>
        </authorList>
    </citation>
    <scope>NUCLEOTIDE SEQUENCE</scope>
    <source>
        <strain evidence="4">JEL0318</strain>
    </source>
</reference>
<dbReference type="CDD" id="cd00143">
    <property type="entry name" value="PP2Cc"/>
    <property type="match status" value="1"/>
</dbReference>
<sequence length="553" mass="61829">MCPHFMIFIKLSYRFPLYILAIVSTVILYSERRSKRLANVEMDQSTSQTLLRRSKRKRTPAQPSPPKSSFSLSNSKRRKLNSSPNNPASALPSENIDVLGCTHYLRKLGLEEVVEVWVDEIFEKGNGAVLGGILREEVEGDRKEGTEIYPERIWPEDKEEAKRMLTKCYRSMRILECTRALRCVERVLAGWNEDSSEGALGVWEELCRRDPRVFADDDYLSGEGQEVLGGGRPVTWAAAGVRGWTDGAEGQRNALHPDLEDVLYIPTQHNPYLHTVGDASFRIFALADGHGGRGAAEWFIKRVPLQVKEVLSSQSAWNLDNEVERNRLSDELKKAFLALDTEFCDMRKADYEAYKSSKRSPNADAPAVTTAPDDDGCTLNVVLLSDDWFISAHVGDSRTVLAKLDSTTNGSSYSVEFATVDHSPSHPEKALAVHNAGGVFRETRTSPIIPITVEASDADSKSQKKVTRLSYQTIRALESARVFRPPQFFHPYGLPIKNMSLSDAMGDLTMKFPPALFSGLPDVEFIKLDPSADYVILVASDGVWTYMKEEKGR</sequence>